<accession>A0ABP0IHG8</accession>
<gene>
    <name evidence="1" type="ORF">SCF082_LOCUS6653</name>
</gene>
<proteinExistence type="predicted"/>
<protein>
    <submittedName>
        <fullName evidence="1">Chorein_N domain-containing protein</fullName>
    </submittedName>
</protein>
<comment type="caution">
    <text evidence="1">The sequence shown here is derived from an EMBL/GenBank/DDBJ whole genome shotgun (WGS) entry which is preliminary data.</text>
</comment>
<keyword evidence="2" id="KW-1185">Reference proteome</keyword>
<dbReference type="Proteomes" id="UP001642464">
    <property type="component" value="Unassembled WGS sequence"/>
</dbReference>
<name>A0ABP0IHG8_9DINO</name>
<organism evidence="1 2">
    <name type="scientific">Durusdinium trenchii</name>
    <dbReference type="NCBI Taxonomy" id="1381693"/>
    <lineage>
        <taxon>Eukaryota</taxon>
        <taxon>Sar</taxon>
        <taxon>Alveolata</taxon>
        <taxon>Dinophyceae</taxon>
        <taxon>Suessiales</taxon>
        <taxon>Symbiodiniaceae</taxon>
        <taxon>Durusdinium</taxon>
    </lineage>
</organism>
<evidence type="ECO:0000313" key="2">
    <source>
        <dbReference type="Proteomes" id="UP001642464"/>
    </source>
</evidence>
<sequence length="405" mass="45042">MLAAVDMVLADSIVPVLRWRGELTTPLVMYKQKEPNILNLHVKDGSLEVQSLNPNSGIWEPILERFRLGLDVERKAIGEDRDTHAIWVLLSGHEPVLLNVTPSTVKRLKYIMPLFIESVTSSSLVGDAENDHKTGVKYRVVNLLLGLMPSVLHLAAAGSQEGMACLLLLATYRFGSSIDLHFRSRYTKNLVASVKPSGSEWKSLDEVHGESTSSEWLSLERTGAVMLRPGAARGRLCKELGGCVAELLSPSPSHKLLFLAAPLRVHNQTDLTLVIRFHDSKRQVLQLDLILGPAPSCGPRPVFVRSMWRLDRRGTTRAAPGGPSARFLSIRYFCTFCLCLPSILGNLPLPSLPYRPVQTTSTEEVQRMLRSVAAGNSGVDLRSEKQLHRPRRGWRNGVKVLRCRW</sequence>
<reference evidence="1 2" key="1">
    <citation type="submission" date="2024-02" db="EMBL/GenBank/DDBJ databases">
        <authorList>
            <person name="Chen Y."/>
            <person name="Shah S."/>
            <person name="Dougan E. K."/>
            <person name="Thang M."/>
            <person name="Chan C."/>
        </authorList>
    </citation>
    <scope>NUCLEOTIDE SEQUENCE [LARGE SCALE GENOMIC DNA]</scope>
</reference>
<evidence type="ECO:0000313" key="1">
    <source>
        <dbReference type="EMBL" id="CAK9000803.1"/>
    </source>
</evidence>
<dbReference type="EMBL" id="CAXAMM010003658">
    <property type="protein sequence ID" value="CAK9000803.1"/>
    <property type="molecule type" value="Genomic_DNA"/>
</dbReference>